<dbReference type="PANTHER" id="PTHR47679">
    <property type="entry name" value="PROTEIN TORNADO 1"/>
    <property type="match status" value="1"/>
</dbReference>
<evidence type="ECO:0000256" key="2">
    <source>
        <dbReference type="ARBA" id="ARBA00022679"/>
    </source>
</evidence>
<evidence type="ECO:0000256" key="6">
    <source>
        <dbReference type="ARBA" id="ARBA00022840"/>
    </source>
</evidence>
<comment type="catalytic activity">
    <reaction evidence="9">
        <text>L-seryl-[protein] + ATP = O-phospho-L-seryl-[protein] + ADP + H(+)</text>
        <dbReference type="Rhea" id="RHEA:17989"/>
        <dbReference type="Rhea" id="RHEA-COMP:9863"/>
        <dbReference type="Rhea" id="RHEA-COMP:11604"/>
        <dbReference type="ChEBI" id="CHEBI:15378"/>
        <dbReference type="ChEBI" id="CHEBI:29999"/>
        <dbReference type="ChEBI" id="CHEBI:30616"/>
        <dbReference type="ChEBI" id="CHEBI:83421"/>
        <dbReference type="ChEBI" id="CHEBI:456216"/>
        <dbReference type="EC" id="2.7.11.1"/>
    </reaction>
</comment>
<gene>
    <name evidence="12" type="ORF">BECKFW1821C_GA0114237_10987</name>
</gene>
<dbReference type="Gene3D" id="1.10.10.2200">
    <property type="match status" value="1"/>
</dbReference>
<dbReference type="Gene3D" id="1.10.10.10">
    <property type="entry name" value="Winged helix-like DNA-binding domain superfamily/Winged helix DNA-binding domain"/>
    <property type="match status" value="1"/>
</dbReference>
<dbReference type="InterPro" id="IPR032171">
    <property type="entry name" value="COR-A"/>
</dbReference>
<dbReference type="PRINTS" id="PR00449">
    <property type="entry name" value="RASTRNSFRMNG"/>
</dbReference>
<keyword evidence="10" id="KW-0812">Transmembrane</keyword>
<dbReference type="InterPro" id="IPR020859">
    <property type="entry name" value="ROC"/>
</dbReference>
<evidence type="ECO:0000256" key="10">
    <source>
        <dbReference type="SAM" id="Phobius"/>
    </source>
</evidence>
<keyword evidence="5" id="KW-0418">Kinase</keyword>
<dbReference type="AlphaFoldDB" id="A0A450U152"/>
<evidence type="ECO:0000256" key="8">
    <source>
        <dbReference type="ARBA" id="ARBA00047899"/>
    </source>
</evidence>
<dbReference type="Pfam" id="PF16095">
    <property type="entry name" value="COR-A"/>
    <property type="match status" value="1"/>
</dbReference>
<keyword evidence="6" id="KW-0067">ATP-binding</keyword>
<dbReference type="Gene3D" id="3.40.50.300">
    <property type="entry name" value="P-loop containing nucleotide triphosphate hydrolases"/>
    <property type="match status" value="1"/>
</dbReference>
<evidence type="ECO:0000256" key="4">
    <source>
        <dbReference type="ARBA" id="ARBA00022741"/>
    </source>
</evidence>
<dbReference type="EMBL" id="CAADFE010000098">
    <property type="protein sequence ID" value="VFJ76094.1"/>
    <property type="molecule type" value="Genomic_DNA"/>
</dbReference>
<evidence type="ECO:0000256" key="9">
    <source>
        <dbReference type="ARBA" id="ARBA00048679"/>
    </source>
</evidence>
<evidence type="ECO:0000313" key="12">
    <source>
        <dbReference type="EMBL" id="VFJ76094.1"/>
    </source>
</evidence>
<dbReference type="GO" id="GO:0005524">
    <property type="term" value="F:ATP binding"/>
    <property type="evidence" value="ECO:0007669"/>
    <property type="project" value="UniProtKB-KW"/>
</dbReference>
<evidence type="ECO:0000256" key="1">
    <source>
        <dbReference type="ARBA" id="ARBA00012513"/>
    </source>
</evidence>
<dbReference type="Pfam" id="PF25497">
    <property type="entry name" value="COR-B"/>
    <property type="match status" value="1"/>
</dbReference>
<keyword evidence="4" id="KW-0547">Nucleotide-binding</keyword>
<evidence type="ECO:0000259" key="11">
    <source>
        <dbReference type="PROSITE" id="PS51424"/>
    </source>
</evidence>
<evidence type="ECO:0000256" key="5">
    <source>
        <dbReference type="ARBA" id="ARBA00022777"/>
    </source>
</evidence>
<dbReference type="Gene3D" id="3.30.310.200">
    <property type="match status" value="1"/>
</dbReference>
<feature type="transmembrane region" description="Helical" evidence="10">
    <location>
        <begin position="809"/>
        <end position="827"/>
    </location>
</feature>
<keyword evidence="10" id="KW-1133">Transmembrane helix</keyword>
<keyword evidence="10" id="KW-0472">Membrane</keyword>
<evidence type="ECO:0000256" key="3">
    <source>
        <dbReference type="ARBA" id="ARBA00022737"/>
    </source>
</evidence>
<keyword evidence="2" id="KW-0808">Transferase</keyword>
<dbReference type="InterPro" id="IPR036388">
    <property type="entry name" value="WH-like_DNA-bd_sf"/>
</dbReference>
<dbReference type="GO" id="GO:0016301">
    <property type="term" value="F:kinase activity"/>
    <property type="evidence" value="ECO:0007669"/>
    <property type="project" value="UniProtKB-KW"/>
</dbReference>
<dbReference type="PANTHER" id="PTHR47679:SF2">
    <property type="entry name" value="C-TERMINAL OF ROC (COR) DOMAIN-CONTAINING PROTEIN"/>
    <property type="match status" value="1"/>
</dbReference>
<reference evidence="12" key="1">
    <citation type="submission" date="2019-02" db="EMBL/GenBank/DDBJ databases">
        <authorList>
            <person name="Gruber-Vodicka R. H."/>
            <person name="Seah K. B. B."/>
        </authorList>
    </citation>
    <scope>NUCLEOTIDE SEQUENCE</scope>
    <source>
        <strain evidence="12">BECK_BZ131</strain>
    </source>
</reference>
<dbReference type="EC" id="2.7.11.1" evidence="1"/>
<dbReference type="InterPro" id="IPR027417">
    <property type="entry name" value="P-loop_NTPase"/>
</dbReference>
<comment type="catalytic activity">
    <reaction evidence="8">
        <text>L-threonyl-[protein] + ATP = O-phospho-L-threonyl-[protein] + ADP + H(+)</text>
        <dbReference type="Rhea" id="RHEA:46608"/>
        <dbReference type="Rhea" id="RHEA-COMP:11060"/>
        <dbReference type="Rhea" id="RHEA-COMP:11605"/>
        <dbReference type="ChEBI" id="CHEBI:15378"/>
        <dbReference type="ChEBI" id="CHEBI:30013"/>
        <dbReference type="ChEBI" id="CHEBI:30616"/>
        <dbReference type="ChEBI" id="CHEBI:61977"/>
        <dbReference type="ChEBI" id="CHEBI:456216"/>
        <dbReference type="EC" id="2.7.11.1"/>
    </reaction>
</comment>
<dbReference type="InterPro" id="IPR057263">
    <property type="entry name" value="COR-B"/>
</dbReference>
<keyword evidence="7" id="KW-0342">GTP-binding</keyword>
<keyword evidence="3" id="KW-0677">Repeat</keyword>
<dbReference type="SUPFAM" id="SSF52540">
    <property type="entry name" value="P-loop containing nucleoside triphosphate hydrolases"/>
    <property type="match status" value="1"/>
</dbReference>
<name>A0A450U152_9GAMM</name>
<sequence length="834" mass="94469">MTDKTTNTPFDFEKFHKKVKARLTELGNPQLSVAFAARMAMAALPMLADRAEDKGFLWYWQEKDREKHLLAVCRALQICWSLPIDFTIISRIDAAHAAAADAAAAHAAADAAAAAAAADAAYAYAAADDAAAAAAADAAAHADNNLIPWIERELASLSRTRDIGGYLTGGFPPLPLQAVFLSHLRQLPSFDYWADWFEDRYAGRPLDPEILKKSVQLPAEIRAQDPRAINRYLKELTSGKREAKIKRVRAIFIGNGEAGKTSLIQALDGKEVVGDTAMTCGIAISEWKVPGTDLRAHFWDFGGQVIAHATHQFFLRERCVYVLVLNARGTDSNPNQQAEYWLEFVRAFGNDAPVLLVGNKCDLTPVSLDTHRLRERYANIRDFHGLSATEYREGYARQFEIFRDAFIAELTRAGEEARLYFSREEFAVIEDLRERSRKTAFLEQRDFEGVCQGHDIGEGERRQDFLNLLDQLGEVIHFPALSRAGFREFLLNPRWLTHGVYRLLYSETLKDAQGVLRWNDVRAILRGTSIEDELGNVLDYPEEKLDFLVRAMTEFKLCYPAPDRKDTWIVPDLLPSDQPARIDFDRRGALSFDFRFETFLPRHVLGMFMVEHYRDIQDNRAWQHGVHLESQRWKDTQALIRADYQARVLSLAVAGSHVERYFSVLYDSIYKILERMPKLGFTKRLHLDDAARIGEGRASPNKEPPTEDFENLLALEAKGDREFTCKFGTYDLQKLLKPLPREPEPSVIREKTTEPTASRWNWKDTLFAILGILGILLTLFPEEILTNLINTLGSPVNISVTISGPGSKLIGGVMAIASAVMLVRALWRRRRRRR</sequence>
<protein>
    <recommendedName>
        <fullName evidence="1">non-specific serine/threonine protein kinase</fullName>
        <ecNumber evidence="1">2.7.11.1</ecNumber>
    </recommendedName>
</protein>
<dbReference type="Pfam" id="PF08477">
    <property type="entry name" value="Roc"/>
    <property type="match status" value="1"/>
</dbReference>
<organism evidence="12">
    <name type="scientific">Candidatus Kentrum sp. FW</name>
    <dbReference type="NCBI Taxonomy" id="2126338"/>
    <lineage>
        <taxon>Bacteria</taxon>
        <taxon>Pseudomonadati</taxon>
        <taxon>Pseudomonadota</taxon>
        <taxon>Gammaproteobacteria</taxon>
        <taxon>Candidatus Kentrum</taxon>
    </lineage>
</organism>
<dbReference type="PROSITE" id="PS51424">
    <property type="entry name" value="ROC"/>
    <property type="match status" value="1"/>
</dbReference>
<feature type="domain" description="Roc" evidence="11">
    <location>
        <begin position="241"/>
        <end position="432"/>
    </location>
</feature>
<accession>A0A450U152</accession>
<proteinExistence type="predicted"/>
<evidence type="ECO:0000256" key="7">
    <source>
        <dbReference type="ARBA" id="ARBA00023134"/>
    </source>
</evidence>